<dbReference type="Gene3D" id="3.40.630.30">
    <property type="match status" value="1"/>
</dbReference>
<dbReference type="CDD" id="cd04301">
    <property type="entry name" value="NAT_SF"/>
    <property type="match status" value="1"/>
</dbReference>
<dbReference type="STRING" id="735517.SAMN05444272_0424"/>
<dbReference type="RefSeq" id="WP_073008208.1">
    <property type="nucleotide sequence ID" value="NZ_FRBW01000001.1"/>
</dbReference>
<protein>
    <submittedName>
        <fullName evidence="2">Putative acetyltransferase</fullName>
    </submittedName>
</protein>
<dbReference type="InterPro" id="IPR016181">
    <property type="entry name" value="Acyl_CoA_acyltransferase"/>
</dbReference>
<dbReference type="Pfam" id="PF13527">
    <property type="entry name" value="Acetyltransf_9"/>
    <property type="match status" value="1"/>
</dbReference>
<evidence type="ECO:0000259" key="1">
    <source>
        <dbReference type="PROSITE" id="PS51186"/>
    </source>
</evidence>
<reference evidence="2 3" key="1">
    <citation type="submission" date="2016-11" db="EMBL/GenBank/DDBJ databases">
        <authorList>
            <person name="Jaros S."/>
            <person name="Januszkiewicz K."/>
            <person name="Wedrychowicz H."/>
        </authorList>
    </citation>
    <scope>NUCLEOTIDE SEQUENCE [LARGE SCALE GENOMIC DNA]</scope>
    <source>
        <strain evidence="2 3">DSM 22153</strain>
    </source>
</reference>
<gene>
    <name evidence="2" type="ORF">SAMN05444272_0424</name>
</gene>
<name>A0A1M7A4B7_9HYPH</name>
<dbReference type="OrthoDB" id="9797178at2"/>
<dbReference type="SUPFAM" id="SSF55729">
    <property type="entry name" value="Acyl-CoA N-acyltransferases (Nat)"/>
    <property type="match status" value="1"/>
</dbReference>
<sequence>MSDAQEKIPVQIRPVVAADETGVKELVTAAFDQDTEAGLVHRLRHCGAFVLELVATTTHGRILGHVGFSRVTPADVGPGQSLAITCMAPVSVWPEFQRQGVGSALIEAGISRLRDMGEDLILVLGPPAYYPRFGFDAGLARKVKAPYAGNAFMALALSEDGTRNLPVEVGFATPFQEFE</sequence>
<dbReference type="PROSITE" id="PS51186">
    <property type="entry name" value="GNAT"/>
    <property type="match status" value="1"/>
</dbReference>
<dbReference type="GO" id="GO:0016747">
    <property type="term" value="F:acyltransferase activity, transferring groups other than amino-acyl groups"/>
    <property type="evidence" value="ECO:0007669"/>
    <property type="project" value="InterPro"/>
</dbReference>
<dbReference type="AlphaFoldDB" id="A0A1M7A4B7"/>
<dbReference type="EMBL" id="FRBW01000001">
    <property type="protein sequence ID" value="SHL37510.1"/>
    <property type="molecule type" value="Genomic_DNA"/>
</dbReference>
<organism evidence="2 3">
    <name type="scientific">Roseibium suaedae</name>
    <dbReference type="NCBI Taxonomy" id="735517"/>
    <lineage>
        <taxon>Bacteria</taxon>
        <taxon>Pseudomonadati</taxon>
        <taxon>Pseudomonadota</taxon>
        <taxon>Alphaproteobacteria</taxon>
        <taxon>Hyphomicrobiales</taxon>
        <taxon>Stappiaceae</taxon>
        <taxon>Roseibium</taxon>
    </lineage>
</organism>
<keyword evidence="3" id="KW-1185">Reference proteome</keyword>
<evidence type="ECO:0000313" key="2">
    <source>
        <dbReference type="EMBL" id="SHL37510.1"/>
    </source>
</evidence>
<dbReference type="Proteomes" id="UP000186002">
    <property type="component" value="Unassembled WGS sequence"/>
</dbReference>
<feature type="domain" description="N-acetyltransferase" evidence="1">
    <location>
        <begin position="10"/>
        <end position="158"/>
    </location>
</feature>
<evidence type="ECO:0000313" key="3">
    <source>
        <dbReference type="Proteomes" id="UP000186002"/>
    </source>
</evidence>
<keyword evidence="2" id="KW-0808">Transferase</keyword>
<accession>A0A1M7A4B7</accession>
<proteinExistence type="predicted"/>
<dbReference type="InterPro" id="IPR000182">
    <property type="entry name" value="GNAT_dom"/>
</dbReference>